<comment type="caution">
    <text evidence="1">The sequence shown here is derived from an EMBL/GenBank/DDBJ whole genome shotgun (WGS) entry which is preliminary data.</text>
</comment>
<keyword evidence="2" id="KW-1185">Reference proteome</keyword>
<dbReference type="RefSeq" id="WP_129231093.1">
    <property type="nucleotide sequence ID" value="NZ_SDPO01000002.1"/>
</dbReference>
<dbReference type="Proteomes" id="UP000292935">
    <property type="component" value="Unassembled WGS sequence"/>
</dbReference>
<sequence length="120" mass="13407">MKLLINRLGSYLTGDDLADAVLNYGLALARQRRLDLVDVPYRRNDGSIARVRMTVGWRSDTSSVELASSREAHDDELVEPDTTLAMYDKASSIDEARSTVFSVTEATTQLDWDVDLTQQP</sequence>
<proteinExistence type="predicted"/>
<dbReference type="OrthoDB" id="5119511at2"/>
<evidence type="ECO:0000313" key="2">
    <source>
        <dbReference type="Proteomes" id="UP000292935"/>
    </source>
</evidence>
<dbReference type="AlphaFoldDB" id="A0A4Q2JR95"/>
<accession>A0A4Q2JR95</accession>
<protein>
    <submittedName>
        <fullName evidence="1">Uncharacterized protein</fullName>
    </submittedName>
</protein>
<evidence type="ECO:0000313" key="1">
    <source>
        <dbReference type="EMBL" id="RXZ48790.1"/>
    </source>
</evidence>
<name>A0A4Q2JR95_9MICO</name>
<reference evidence="1 2" key="1">
    <citation type="submission" date="2019-01" db="EMBL/GenBank/DDBJ databases">
        <authorList>
            <person name="Li J."/>
        </authorList>
    </citation>
    <scope>NUCLEOTIDE SEQUENCE [LARGE SCALE GENOMIC DNA]</scope>
    <source>
        <strain evidence="1 2">CCUG 35506</strain>
    </source>
</reference>
<dbReference type="EMBL" id="SDPO01000002">
    <property type="protein sequence ID" value="RXZ48790.1"/>
    <property type="molecule type" value="Genomic_DNA"/>
</dbReference>
<gene>
    <name evidence="1" type="ORF">ESP57_07315</name>
</gene>
<organism evidence="1 2">
    <name type="scientific">Agromyces fucosus</name>
    <dbReference type="NCBI Taxonomy" id="41985"/>
    <lineage>
        <taxon>Bacteria</taxon>
        <taxon>Bacillati</taxon>
        <taxon>Actinomycetota</taxon>
        <taxon>Actinomycetes</taxon>
        <taxon>Micrococcales</taxon>
        <taxon>Microbacteriaceae</taxon>
        <taxon>Agromyces</taxon>
    </lineage>
</organism>